<dbReference type="PANTHER" id="PTHR31355">
    <property type="entry name" value="MICROTUBULE-ASSOCIATED PROTEIN TORTIFOLIA1"/>
    <property type="match status" value="1"/>
</dbReference>
<dbReference type="STRING" id="3988.B9R900"/>
<dbReference type="OMA" id="NEMMEAW"/>
<organism evidence="3 4">
    <name type="scientific">Ricinus communis</name>
    <name type="common">Castor bean</name>
    <dbReference type="NCBI Taxonomy" id="3988"/>
    <lineage>
        <taxon>Eukaryota</taxon>
        <taxon>Viridiplantae</taxon>
        <taxon>Streptophyta</taxon>
        <taxon>Embryophyta</taxon>
        <taxon>Tracheophyta</taxon>
        <taxon>Spermatophyta</taxon>
        <taxon>Magnoliopsida</taxon>
        <taxon>eudicotyledons</taxon>
        <taxon>Gunneridae</taxon>
        <taxon>Pentapetalae</taxon>
        <taxon>rosids</taxon>
        <taxon>fabids</taxon>
        <taxon>Malpighiales</taxon>
        <taxon>Euphorbiaceae</taxon>
        <taxon>Acalyphoideae</taxon>
        <taxon>Acalypheae</taxon>
        <taxon>Ricinus</taxon>
    </lineage>
</organism>
<dbReference type="AlphaFoldDB" id="B9R900"/>
<evidence type="ECO:0000256" key="1">
    <source>
        <dbReference type="SAM" id="MobiDB-lite"/>
    </source>
</evidence>
<dbReference type="KEGG" id="rcu:8258135"/>
<sequence>MAQNLKLKVLTLITKLSDRDTYNIAAAELESIAKTLENTTQLATYLSCILSTDTTDKPLVRKQCLCLLTALSIHHANYLSASLPKILVYITRRLRDHDSSIRTQCVATVSSLASKITKLPFSTAFLKPLSEAVFTEQEMNAQIGSALCLAAAINAAPDPEAGRLGKALVVRMERLLKSEGYKAKSAGLVVIGSVIGVGGVRDYGGIGGLVKCLVGFLSSDDWAARKAAAEALERLAVVERDDVAEFKCWCLKIFESRKFDKVKAAREVMHQMIEAWKQVPDVSEDVSPPPRSLASSKEDASDGRYPLSSKNSCAAGFQTPQMRKKPALASRTTPPDDSAATFTRRRGSLKSTEKKTSSALFRKVDCKKPFDWKVDVAIPNNTTTLAEVVDNENAPERRSIKPETRRALFGKSSDDKMLKFSGCKSGSRVVPCHEESPVSTAVASNVTENHHSNHKECEDLSSIRNQLVQIERQQSSLLDLLQRFMGSSQNGMQSLETRVHGLELALDEISYDLAVSSGRMTNSNRTTCCLLPGADFLSSKFWRKTESRHSASRLSSGTTPPFSVMRHKDGKPDSLEMLNLESRRLLLQGGGGFIVNPLAEIHESRGLSEGAQH</sequence>
<feature type="region of interest" description="Disordered" evidence="1">
    <location>
        <begin position="548"/>
        <end position="570"/>
    </location>
</feature>
<dbReference type="InterPro" id="IPR016024">
    <property type="entry name" value="ARM-type_fold"/>
</dbReference>
<accession>B9R900</accession>
<dbReference type="InterPro" id="IPR033337">
    <property type="entry name" value="TORTIFOLIA1/SINE1-2"/>
</dbReference>
<dbReference type="EMBL" id="EQ973773">
    <property type="protein sequence ID" value="EEF52077.1"/>
    <property type="molecule type" value="Genomic_DNA"/>
</dbReference>
<dbReference type="Pfam" id="PF24714">
    <property type="entry name" value="TOR1L1_N"/>
    <property type="match status" value="1"/>
</dbReference>
<protein>
    <submittedName>
        <fullName evidence="3">Microtubule-associated protein TORTIFOLIA1, putative</fullName>
    </submittedName>
</protein>
<dbReference type="InterPro" id="IPR011989">
    <property type="entry name" value="ARM-like"/>
</dbReference>
<feature type="domain" description="TORTIFOLIA1/SINE1-2 N-terminal" evidence="2">
    <location>
        <begin position="4"/>
        <end position="278"/>
    </location>
</feature>
<keyword evidence="4" id="KW-1185">Reference proteome</keyword>
<dbReference type="FunCoup" id="B9R900">
    <property type="interactions" value="1277"/>
</dbReference>
<evidence type="ECO:0000313" key="3">
    <source>
        <dbReference type="EMBL" id="EEF52077.1"/>
    </source>
</evidence>
<gene>
    <name evidence="3" type="ORF">RCOM_1512840</name>
</gene>
<dbReference type="GO" id="GO:0008017">
    <property type="term" value="F:microtubule binding"/>
    <property type="evidence" value="ECO:0000318"/>
    <property type="project" value="GO_Central"/>
</dbReference>
<evidence type="ECO:0000313" key="4">
    <source>
        <dbReference type="Proteomes" id="UP000008311"/>
    </source>
</evidence>
<dbReference type="Gene3D" id="1.25.10.10">
    <property type="entry name" value="Leucine-rich Repeat Variant"/>
    <property type="match status" value="1"/>
</dbReference>
<name>B9R900_RICCO</name>
<dbReference type="InterPro" id="IPR057600">
    <property type="entry name" value="TORTIFOLIA1/SINE1-2_N"/>
</dbReference>
<dbReference type="SUPFAM" id="SSF48371">
    <property type="entry name" value="ARM repeat"/>
    <property type="match status" value="1"/>
</dbReference>
<dbReference type="InParanoid" id="B9R900"/>
<feature type="compositionally biased region" description="Polar residues" evidence="1">
    <location>
        <begin position="552"/>
        <end position="561"/>
    </location>
</feature>
<dbReference type="GO" id="GO:0005874">
    <property type="term" value="C:microtubule"/>
    <property type="evidence" value="ECO:0007669"/>
    <property type="project" value="InterPro"/>
</dbReference>
<feature type="region of interest" description="Disordered" evidence="1">
    <location>
        <begin position="281"/>
        <end position="354"/>
    </location>
</feature>
<dbReference type="OrthoDB" id="1904066at2759"/>
<dbReference type="Proteomes" id="UP000008311">
    <property type="component" value="Unassembled WGS sequence"/>
</dbReference>
<dbReference type="eggNOG" id="ENOG502QQTY">
    <property type="taxonomic scope" value="Eukaryota"/>
</dbReference>
<proteinExistence type="predicted"/>
<reference evidence="4" key="1">
    <citation type="journal article" date="2010" name="Nat. Biotechnol.">
        <title>Draft genome sequence of the oilseed species Ricinus communis.</title>
        <authorList>
            <person name="Chan A.P."/>
            <person name="Crabtree J."/>
            <person name="Zhao Q."/>
            <person name="Lorenzi H."/>
            <person name="Orvis J."/>
            <person name="Puiu D."/>
            <person name="Melake-Berhan A."/>
            <person name="Jones K.M."/>
            <person name="Redman J."/>
            <person name="Chen G."/>
            <person name="Cahoon E.B."/>
            <person name="Gedil M."/>
            <person name="Stanke M."/>
            <person name="Haas B.J."/>
            <person name="Wortman J.R."/>
            <person name="Fraser-Liggett C.M."/>
            <person name="Ravel J."/>
            <person name="Rabinowicz P.D."/>
        </authorList>
    </citation>
    <scope>NUCLEOTIDE SEQUENCE [LARGE SCALE GENOMIC DNA]</scope>
    <source>
        <strain evidence="4">cv. Hale</strain>
    </source>
</reference>
<dbReference type="PANTHER" id="PTHR31355:SF8">
    <property type="entry name" value="TORTIFOLIA1-LIKE PROTEIN 3"/>
    <property type="match status" value="1"/>
</dbReference>
<evidence type="ECO:0000259" key="2">
    <source>
        <dbReference type="Pfam" id="PF24714"/>
    </source>
</evidence>